<sequence>MDFAKMLQSKLEQAIANGDKKVDITVGDEVIGCVDLSIYYMLIEAIQIGVKKERNNLNETELMKLVGNFTAKYSDQLFHFELFDESE</sequence>
<proteinExistence type="predicted"/>
<protein>
    <submittedName>
        <fullName evidence="1">Uncharacterized protein</fullName>
    </submittedName>
</protein>
<accession>A0ABW1RRN4</accession>
<gene>
    <name evidence="1" type="ORF">ACFQGR_01460</name>
</gene>
<evidence type="ECO:0000313" key="1">
    <source>
        <dbReference type="EMBL" id="MFC6178079.1"/>
    </source>
</evidence>
<dbReference type="Proteomes" id="UP001596158">
    <property type="component" value="Unassembled WGS sequence"/>
</dbReference>
<evidence type="ECO:0000313" key="2">
    <source>
        <dbReference type="Proteomes" id="UP001596158"/>
    </source>
</evidence>
<reference evidence="2" key="1">
    <citation type="journal article" date="2019" name="Int. J. Syst. Evol. Microbiol.">
        <title>The Global Catalogue of Microorganisms (GCM) 10K type strain sequencing project: providing services to taxonomists for standard genome sequencing and annotation.</title>
        <authorList>
            <consortium name="The Broad Institute Genomics Platform"/>
            <consortium name="The Broad Institute Genome Sequencing Center for Infectious Disease"/>
            <person name="Wu L."/>
            <person name="Ma J."/>
        </authorList>
    </citation>
    <scope>NUCLEOTIDE SEQUENCE [LARGE SCALE GENOMIC DNA]</scope>
    <source>
        <strain evidence="2">CCM 8924</strain>
    </source>
</reference>
<comment type="caution">
    <text evidence="1">The sequence shown here is derived from an EMBL/GenBank/DDBJ whole genome shotgun (WGS) entry which is preliminary data.</text>
</comment>
<dbReference type="RefSeq" id="WP_137600736.1">
    <property type="nucleotide sequence ID" value="NZ_BJDT01000005.1"/>
</dbReference>
<keyword evidence="2" id="KW-1185">Reference proteome</keyword>
<name>A0ABW1RRN4_9LACO</name>
<organism evidence="1 2">
    <name type="scientific">Weissella sagaensis</name>
    <dbReference type="NCBI Taxonomy" id="2559928"/>
    <lineage>
        <taxon>Bacteria</taxon>
        <taxon>Bacillati</taxon>
        <taxon>Bacillota</taxon>
        <taxon>Bacilli</taxon>
        <taxon>Lactobacillales</taxon>
        <taxon>Lactobacillaceae</taxon>
        <taxon>Weissella</taxon>
    </lineage>
</organism>
<dbReference type="EMBL" id="JBHSSG010000007">
    <property type="protein sequence ID" value="MFC6178079.1"/>
    <property type="molecule type" value="Genomic_DNA"/>
</dbReference>